<dbReference type="Pfam" id="PF02771">
    <property type="entry name" value="Acyl-CoA_dh_N"/>
    <property type="match status" value="1"/>
</dbReference>
<dbReference type="GO" id="GO:0003995">
    <property type="term" value="F:acyl-CoA dehydrogenase activity"/>
    <property type="evidence" value="ECO:0007669"/>
    <property type="project" value="TreeGrafter"/>
</dbReference>
<comment type="cofactor">
    <cofactor evidence="1">
        <name>FAD</name>
        <dbReference type="ChEBI" id="CHEBI:57692"/>
    </cofactor>
</comment>
<dbReference type="CDD" id="cd00567">
    <property type="entry name" value="ACAD"/>
    <property type="match status" value="1"/>
</dbReference>
<dbReference type="InterPro" id="IPR009100">
    <property type="entry name" value="AcylCoA_DH/oxidase_NM_dom_sf"/>
</dbReference>
<keyword evidence="4" id="KW-0274">FAD</keyword>
<dbReference type="RefSeq" id="WP_007383363.1">
    <property type="nucleotide sequence ID" value="NZ_CM000951.1"/>
</dbReference>
<proteinExistence type="inferred from homology"/>
<evidence type="ECO:0000256" key="2">
    <source>
        <dbReference type="ARBA" id="ARBA00009347"/>
    </source>
</evidence>
<dbReference type="Gene3D" id="2.40.110.10">
    <property type="entry name" value="Butyryl-CoA Dehydrogenase, subunit A, domain 2"/>
    <property type="match status" value="1"/>
</dbReference>
<dbReference type="PANTHER" id="PTHR43884:SF20">
    <property type="entry name" value="ACYL-COA DEHYDROGENASE FADE28"/>
    <property type="match status" value="1"/>
</dbReference>
<dbReference type="SUPFAM" id="SSF47203">
    <property type="entry name" value="Acyl-CoA dehydrogenase C-terminal domain-like"/>
    <property type="match status" value="1"/>
</dbReference>
<dbReference type="Gene3D" id="1.20.140.10">
    <property type="entry name" value="Butyryl-CoA Dehydrogenase, subunit A, domain 3"/>
    <property type="match status" value="1"/>
</dbReference>
<dbReference type="EMBL" id="CM000951">
    <property type="protein sequence ID" value="EDY56233.1"/>
    <property type="molecule type" value="Genomic_DNA"/>
</dbReference>
<evidence type="ECO:0000256" key="5">
    <source>
        <dbReference type="ARBA" id="ARBA00023002"/>
    </source>
</evidence>
<dbReference type="Pfam" id="PF00441">
    <property type="entry name" value="Acyl-CoA_dh_1"/>
    <property type="match status" value="1"/>
</dbReference>
<dbReference type="PANTHER" id="PTHR43884">
    <property type="entry name" value="ACYL-COA DEHYDROGENASE"/>
    <property type="match status" value="1"/>
</dbReference>
<evidence type="ECO:0000256" key="1">
    <source>
        <dbReference type="ARBA" id="ARBA00001974"/>
    </source>
</evidence>
<dbReference type="AlphaFoldDB" id="B5HTV1"/>
<dbReference type="InterPro" id="IPR009075">
    <property type="entry name" value="AcylCo_DH/oxidase_C"/>
</dbReference>
<dbReference type="eggNOG" id="COG1960">
    <property type="taxonomic scope" value="Bacteria"/>
</dbReference>
<evidence type="ECO:0000259" key="6">
    <source>
        <dbReference type="Pfam" id="PF00441"/>
    </source>
</evidence>
<keyword evidence="5" id="KW-0560">Oxidoreductase</keyword>
<sequence length="382" mass="40545">MDFTFSEEQQAAAEAARGVFADVAPDAVPSPALTTGAVADEFDRALWSRLADADLLSLLVAEEYGGAGLDAVALCLVLRESAKVLARVPLLENSAAMAAVQAYGGPELRAQLLERAGRGELVLTVAASGRTGHDPAELAVTARQEEGEGEGADWILDGVQTAVPWAYDADFVVVPAHTSAGRTVLALVPRVHDGVALGEQFSTSGERLGELRLESVRITARDVIDVEGAWEWLRDLLTTGTCALALGLGERVLRMSSEYTSKREQFGFPVATFQAVAVQAADRYIDLRAMEVTLWQAAWRIDSGAQGALPVAGDVAVAKIWASEGVRRVVQTAQHLHGGFGADVDYPLHRYHAWAKQLELALGPAAAHEEALGDLLAAHPLG</sequence>
<dbReference type="Proteomes" id="UP000002785">
    <property type="component" value="Chromosome"/>
</dbReference>
<evidence type="ECO:0000259" key="7">
    <source>
        <dbReference type="Pfam" id="PF02771"/>
    </source>
</evidence>
<feature type="domain" description="Acyl-CoA dehydrogenase/oxidase N-terminal" evidence="7">
    <location>
        <begin position="6"/>
        <end position="120"/>
    </location>
</feature>
<gene>
    <name evidence="8" type="ORF">SSEG_02649</name>
</gene>
<organism evidence="8 9">
    <name type="scientific">Streptomyces sviceus (strain ATCC 29083 / DSM 924 / JCM 4929 / NBRC 13980 / NCIMB 11184 / NRRL 5439 / UC 5370)</name>
    <dbReference type="NCBI Taxonomy" id="463191"/>
    <lineage>
        <taxon>Bacteria</taxon>
        <taxon>Bacillati</taxon>
        <taxon>Actinomycetota</taxon>
        <taxon>Actinomycetes</taxon>
        <taxon>Kitasatosporales</taxon>
        <taxon>Streptomycetaceae</taxon>
        <taxon>Streptomyces</taxon>
    </lineage>
</organism>
<dbReference type="Gene3D" id="1.10.540.10">
    <property type="entry name" value="Acyl-CoA dehydrogenase/oxidase, N-terminal domain"/>
    <property type="match status" value="1"/>
</dbReference>
<dbReference type="InterPro" id="IPR013786">
    <property type="entry name" value="AcylCoA_DH/ox_N"/>
</dbReference>
<evidence type="ECO:0000256" key="3">
    <source>
        <dbReference type="ARBA" id="ARBA00022630"/>
    </source>
</evidence>
<dbReference type="InterPro" id="IPR037069">
    <property type="entry name" value="AcylCoA_DH/ox_N_sf"/>
</dbReference>
<evidence type="ECO:0000256" key="4">
    <source>
        <dbReference type="ARBA" id="ARBA00022827"/>
    </source>
</evidence>
<dbReference type="InterPro" id="IPR046373">
    <property type="entry name" value="Acyl-CoA_Oxase/DH_mid-dom_sf"/>
</dbReference>
<accession>B5HTV1</accession>
<feature type="domain" description="Acyl-CoA dehydrogenase/oxidase C-terminal" evidence="6">
    <location>
        <begin position="241"/>
        <end position="369"/>
    </location>
</feature>
<dbReference type="GO" id="GO:0050660">
    <property type="term" value="F:flavin adenine dinucleotide binding"/>
    <property type="evidence" value="ECO:0007669"/>
    <property type="project" value="InterPro"/>
</dbReference>
<name>B5HTV1_STRX2</name>
<reference evidence="8" key="1">
    <citation type="submission" date="2009-10" db="EMBL/GenBank/DDBJ databases">
        <title>The genome sequence of Streptomyces sviceus strain ATCC 29083.</title>
        <authorList>
            <consortium name="The Broad Institute Genome Sequencing Platform"/>
            <consortium name="Broad Institute Microbial Sequencing Center"/>
            <person name="Fischbach M."/>
            <person name="Godfrey P."/>
            <person name="Ward D."/>
            <person name="Young S."/>
            <person name="Zeng Q."/>
            <person name="Koehrsen M."/>
            <person name="Alvarado L."/>
            <person name="Berlin A.M."/>
            <person name="Bochicchio J."/>
            <person name="Borenstein D."/>
            <person name="Chapman S.B."/>
            <person name="Chen Z."/>
            <person name="Engels R."/>
            <person name="Freedman E."/>
            <person name="Gellesch M."/>
            <person name="Goldberg J."/>
            <person name="Griggs A."/>
            <person name="Gujja S."/>
            <person name="Heilman E.R."/>
            <person name="Heiman D.I."/>
            <person name="Hepburn T.A."/>
            <person name="Howarth C."/>
            <person name="Jen D."/>
            <person name="Larson L."/>
            <person name="Lewis B."/>
            <person name="Mehta T."/>
            <person name="Park D."/>
            <person name="Pearson M."/>
            <person name="Richards J."/>
            <person name="Roberts A."/>
            <person name="Saif S."/>
            <person name="Shea T.D."/>
            <person name="Shenoy N."/>
            <person name="Sisk P."/>
            <person name="Stolte C."/>
            <person name="Sykes S.N."/>
            <person name="Thomson T."/>
            <person name="Walk T."/>
            <person name="White J."/>
            <person name="Yandava C."/>
            <person name="Straight P."/>
            <person name="Clardy J."/>
            <person name="Hung D."/>
            <person name="Kolter R."/>
            <person name="Mekalanos J."/>
            <person name="Walker S."/>
            <person name="Walsh C.T."/>
            <person name="Wieland-Brown L.C."/>
            <person name="Haas B."/>
            <person name="Nusbaum C."/>
            <person name="Birren B."/>
        </authorList>
    </citation>
    <scope>NUCLEOTIDE SEQUENCE [LARGE SCALE GENOMIC DNA]</scope>
    <source>
        <strain evidence="8">ATCC 29083</strain>
    </source>
</reference>
<dbReference type="InterPro" id="IPR036250">
    <property type="entry name" value="AcylCo_DH-like_C"/>
</dbReference>
<evidence type="ECO:0000313" key="8">
    <source>
        <dbReference type="EMBL" id="EDY56233.1"/>
    </source>
</evidence>
<dbReference type="SUPFAM" id="SSF56645">
    <property type="entry name" value="Acyl-CoA dehydrogenase NM domain-like"/>
    <property type="match status" value="1"/>
</dbReference>
<comment type="similarity">
    <text evidence="2">Belongs to the acyl-CoA dehydrogenase family.</text>
</comment>
<dbReference type="OrthoDB" id="4319499at2"/>
<keyword evidence="9" id="KW-1185">Reference proteome</keyword>
<evidence type="ECO:0000313" key="9">
    <source>
        <dbReference type="Proteomes" id="UP000002785"/>
    </source>
</evidence>
<keyword evidence="3" id="KW-0285">Flavoprotein</keyword>
<protein>
    <submittedName>
        <fullName evidence="8">Acyl-CoA dehydrogenase</fullName>
    </submittedName>
</protein>
<dbReference type="HOGENOM" id="CLU_018204_5_3_11"/>